<accession>A0A7Z0AZ75</accession>
<feature type="compositionally biased region" description="Low complexity" evidence="1">
    <location>
        <begin position="40"/>
        <end position="52"/>
    </location>
</feature>
<proteinExistence type="predicted"/>
<dbReference type="AlphaFoldDB" id="A0A7Z0AZ75"/>
<name>A0A7Z0AZ75_9BURK</name>
<evidence type="ECO:0000313" key="2">
    <source>
        <dbReference type="EMBL" id="NYH14270.1"/>
    </source>
</evidence>
<organism evidence="2 3">
    <name type="scientific">Paraburkholderia bryophila</name>
    <dbReference type="NCBI Taxonomy" id="420952"/>
    <lineage>
        <taxon>Bacteria</taxon>
        <taxon>Pseudomonadati</taxon>
        <taxon>Pseudomonadota</taxon>
        <taxon>Betaproteobacteria</taxon>
        <taxon>Burkholderiales</taxon>
        <taxon>Burkholderiaceae</taxon>
        <taxon>Paraburkholderia</taxon>
    </lineage>
</organism>
<evidence type="ECO:0000256" key="1">
    <source>
        <dbReference type="SAM" id="MobiDB-lite"/>
    </source>
</evidence>
<evidence type="ECO:0000313" key="3">
    <source>
        <dbReference type="Proteomes" id="UP000572540"/>
    </source>
</evidence>
<protein>
    <submittedName>
        <fullName evidence="2">Uncharacterized protein</fullName>
    </submittedName>
</protein>
<feature type="region of interest" description="Disordered" evidence="1">
    <location>
        <begin position="32"/>
        <end position="52"/>
    </location>
</feature>
<sequence length="52" mass="5569">MTVAKRNKRVKPDPELVKLADSLLANYQKPEDLIGENGPAQAAYQDAGGADT</sequence>
<dbReference type="Proteomes" id="UP000572540">
    <property type="component" value="Unassembled WGS sequence"/>
</dbReference>
<comment type="caution">
    <text evidence="2">The sequence shown here is derived from an EMBL/GenBank/DDBJ whole genome shotgun (WGS) entry which is preliminary data.</text>
</comment>
<reference evidence="2 3" key="1">
    <citation type="submission" date="2020-07" db="EMBL/GenBank/DDBJ databases">
        <title>Exploring microbial biodiversity for novel pathways involved in the catabolism of aromatic compounds derived from lignin.</title>
        <authorList>
            <person name="Elkins J."/>
        </authorList>
    </citation>
    <scope>NUCLEOTIDE SEQUENCE [LARGE SCALE GENOMIC DNA]</scope>
    <source>
        <strain evidence="2 3">H2C3B</strain>
    </source>
</reference>
<dbReference type="EMBL" id="JACCAU010000001">
    <property type="protein sequence ID" value="NYH14270.1"/>
    <property type="molecule type" value="Genomic_DNA"/>
</dbReference>
<gene>
    <name evidence="2" type="ORF">GGD41_001498</name>
</gene>